<proteinExistence type="predicted"/>
<dbReference type="Proteomes" id="UP000694920">
    <property type="component" value="Unplaced"/>
</dbReference>
<feature type="compositionally biased region" description="Basic and acidic residues" evidence="5">
    <location>
        <begin position="134"/>
        <end position="149"/>
    </location>
</feature>
<name>A0AAJ7FKZ9_CEPCN</name>
<dbReference type="CTD" id="7019"/>
<keyword evidence="2 4" id="KW-0238">DNA-binding</keyword>
<feature type="region of interest" description="Disordered" evidence="5">
    <location>
        <begin position="134"/>
        <end position="159"/>
    </location>
</feature>
<dbReference type="RefSeq" id="XP_015596971.1">
    <property type="nucleotide sequence ID" value="XM_015741485.2"/>
</dbReference>
<dbReference type="PROSITE" id="PS50118">
    <property type="entry name" value="HMG_BOX_2"/>
    <property type="match status" value="2"/>
</dbReference>
<accession>A0AAJ7FKZ9</accession>
<dbReference type="Gene3D" id="1.10.30.10">
    <property type="entry name" value="High mobility group box domain"/>
    <property type="match status" value="2"/>
</dbReference>
<evidence type="ECO:0000259" key="6">
    <source>
        <dbReference type="PROSITE" id="PS50118"/>
    </source>
</evidence>
<dbReference type="SUPFAM" id="SSF47095">
    <property type="entry name" value="HMG-box"/>
    <property type="match status" value="2"/>
</dbReference>
<dbReference type="SMART" id="SM00398">
    <property type="entry name" value="HMG"/>
    <property type="match status" value="2"/>
</dbReference>
<dbReference type="GO" id="GO:0005634">
    <property type="term" value="C:nucleus"/>
    <property type="evidence" value="ECO:0007669"/>
    <property type="project" value="UniProtKB-SubCell"/>
</dbReference>
<feature type="domain" description="HMG box" evidence="6">
    <location>
        <begin position="51"/>
        <end position="119"/>
    </location>
</feature>
<feature type="DNA-binding region" description="HMG box" evidence="4">
    <location>
        <begin position="51"/>
        <end position="119"/>
    </location>
</feature>
<dbReference type="InterPro" id="IPR009071">
    <property type="entry name" value="HMG_box_dom"/>
</dbReference>
<feature type="domain" description="HMG box" evidence="6">
    <location>
        <begin position="156"/>
        <end position="222"/>
    </location>
</feature>
<feature type="DNA-binding region" description="HMG box" evidence="4">
    <location>
        <begin position="156"/>
        <end position="222"/>
    </location>
</feature>
<reference evidence="8" key="1">
    <citation type="submission" date="2025-08" db="UniProtKB">
        <authorList>
            <consortium name="RefSeq"/>
        </authorList>
    </citation>
    <scope>IDENTIFICATION</scope>
</reference>
<organism evidence="7 8">
    <name type="scientific">Cephus cinctus</name>
    <name type="common">Wheat stem sawfly</name>
    <dbReference type="NCBI Taxonomy" id="211228"/>
    <lineage>
        <taxon>Eukaryota</taxon>
        <taxon>Metazoa</taxon>
        <taxon>Ecdysozoa</taxon>
        <taxon>Arthropoda</taxon>
        <taxon>Hexapoda</taxon>
        <taxon>Insecta</taxon>
        <taxon>Pterygota</taxon>
        <taxon>Neoptera</taxon>
        <taxon>Endopterygota</taxon>
        <taxon>Hymenoptera</taxon>
        <taxon>Cephoidea</taxon>
        <taxon>Cephidae</taxon>
        <taxon>Cephus</taxon>
    </lineage>
</organism>
<comment type="subcellular location">
    <subcellularLocation>
        <location evidence="1">Nucleus</location>
    </subcellularLocation>
</comment>
<evidence type="ECO:0000256" key="1">
    <source>
        <dbReference type="ARBA" id="ARBA00004123"/>
    </source>
</evidence>
<evidence type="ECO:0000256" key="2">
    <source>
        <dbReference type="ARBA" id="ARBA00023125"/>
    </source>
</evidence>
<evidence type="ECO:0000256" key="3">
    <source>
        <dbReference type="ARBA" id="ARBA00023242"/>
    </source>
</evidence>
<evidence type="ECO:0000313" key="8">
    <source>
        <dbReference type="RefSeq" id="XP_015596971.1"/>
    </source>
</evidence>
<dbReference type="GO" id="GO:0003677">
    <property type="term" value="F:DNA binding"/>
    <property type="evidence" value="ECO:0007669"/>
    <property type="project" value="UniProtKB-UniRule"/>
</dbReference>
<evidence type="ECO:0000256" key="4">
    <source>
        <dbReference type="PROSITE-ProRule" id="PRU00267"/>
    </source>
</evidence>
<dbReference type="AlphaFoldDB" id="A0AAJ7FKZ9"/>
<evidence type="ECO:0000256" key="5">
    <source>
        <dbReference type="SAM" id="MobiDB-lite"/>
    </source>
</evidence>
<dbReference type="KEGG" id="ccin:107268568"/>
<dbReference type="PANTHER" id="PTHR46318">
    <property type="entry name" value="UPSTREAM BINDING TRANSCRIPTION FACTOR"/>
    <property type="match status" value="1"/>
</dbReference>
<protein>
    <submittedName>
        <fullName evidence="8">Transcription factor A, mitochondrial</fullName>
    </submittedName>
</protein>
<gene>
    <name evidence="8" type="primary">LOC107268568</name>
</gene>
<evidence type="ECO:0000313" key="7">
    <source>
        <dbReference type="Proteomes" id="UP000694920"/>
    </source>
</evidence>
<sequence>MAVFRGSFGLSNVIGNYRNFLSPRICVTSYNRCLSAKGKMTEEEIGLPPRPKKPLPPFFRYLEMKRPTAKLEHPELKLTELTKLLSEGWATFDPMQKDMMQKQYDQEMLLYAKSFSEYKKSITPEQKLKIKLAKEQKKISKEKSKDRQKNASFGKPKKPMSSFLRYIQSRKHEYDKTKISYKDFLNSVKQEYNALPESKKVELREEFMKDLQEYKVAIIEWEKKMIKLGYPDVVRNSSTLNIPQTYK</sequence>
<dbReference type="InterPro" id="IPR051762">
    <property type="entry name" value="UBF1"/>
</dbReference>
<dbReference type="Pfam" id="PF00505">
    <property type="entry name" value="HMG_box"/>
    <property type="match status" value="1"/>
</dbReference>
<dbReference type="InterPro" id="IPR036910">
    <property type="entry name" value="HMG_box_dom_sf"/>
</dbReference>
<keyword evidence="7" id="KW-1185">Reference proteome</keyword>
<dbReference type="GeneID" id="107268568"/>
<keyword evidence="3 4" id="KW-0539">Nucleus</keyword>